<accession>A0A3Q9G6R5</accession>
<feature type="transmembrane region" description="Helical" evidence="1">
    <location>
        <begin position="71"/>
        <end position="91"/>
    </location>
</feature>
<keyword evidence="1" id="KW-0472">Membrane</keyword>
<dbReference type="OrthoDB" id="3271667at2"/>
<dbReference type="EMBL" id="CP034593">
    <property type="protein sequence ID" value="AZQ76587.1"/>
    <property type="molecule type" value="Genomic_DNA"/>
</dbReference>
<reference evidence="2 3" key="1">
    <citation type="submission" date="2018-12" db="EMBL/GenBank/DDBJ databases">
        <title>Complete genome sequence of Flaviflexus sp. H23T48.</title>
        <authorList>
            <person name="Bae J.-W."/>
            <person name="Lee J.-Y."/>
        </authorList>
    </citation>
    <scope>NUCLEOTIDE SEQUENCE [LARGE SCALE GENOMIC DNA]</scope>
    <source>
        <strain evidence="2 3">H23T48</strain>
    </source>
</reference>
<keyword evidence="1" id="KW-1133">Transmembrane helix</keyword>
<evidence type="ECO:0000256" key="1">
    <source>
        <dbReference type="SAM" id="Phobius"/>
    </source>
</evidence>
<evidence type="ECO:0000313" key="3">
    <source>
        <dbReference type="Proteomes" id="UP000280344"/>
    </source>
</evidence>
<evidence type="ECO:0000313" key="2">
    <source>
        <dbReference type="EMBL" id="AZQ76587.1"/>
    </source>
</evidence>
<organism evidence="2 3">
    <name type="scientific">Flaviflexus ciconiae</name>
    <dbReference type="NCBI Taxonomy" id="2496867"/>
    <lineage>
        <taxon>Bacteria</taxon>
        <taxon>Bacillati</taxon>
        <taxon>Actinomycetota</taxon>
        <taxon>Actinomycetes</taxon>
        <taxon>Actinomycetales</taxon>
        <taxon>Actinomycetaceae</taxon>
        <taxon>Flaviflexus</taxon>
    </lineage>
</organism>
<gene>
    <name evidence="2" type="ORF">EJ997_03710</name>
</gene>
<dbReference type="Proteomes" id="UP000280344">
    <property type="component" value="Chromosome"/>
</dbReference>
<feature type="transmembrane region" description="Helical" evidence="1">
    <location>
        <begin position="21"/>
        <end position="43"/>
    </location>
</feature>
<feature type="transmembrane region" description="Helical" evidence="1">
    <location>
        <begin position="145"/>
        <end position="168"/>
    </location>
</feature>
<keyword evidence="3" id="KW-1185">Reference proteome</keyword>
<dbReference type="RefSeq" id="WP_126703395.1">
    <property type="nucleotide sequence ID" value="NZ_CP034593.1"/>
</dbReference>
<dbReference type="AlphaFoldDB" id="A0A3Q9G6R5"/>
<keyword evidence="1" id="KW-0812">Transmembrane</keyword>
<feature type="transmembrane region" description="Helical" evidence="1">
    <location>
        <begin position="175"/>
        <end position="197"/>
    </location>
</feature>
<feature type="transmembrane region" description="Helical" evidence="1">
    <location>
        <begin position="112"/>
        <end position="133"/>
    </location>
</feature>
<dbReference type="KEGG" id="flh:EJ997_03710"/>
<protein>
    <submittedName>
        <fullName evidence="2">Uncharacterized protein</fullName>
    </submittedName>
</protein>
<proteinExistence type="predicted"/>
<sequence length="234" mass="25523">MTHAQLAARYAPADSRSLRTTLGWTTGMVAVIFVVAGIFPTAWYEETQEILQTTRIGLEGRDLEFVRAADMVTSSLTVVALVVGIITAGEFRTYLGAGVTRMSIWTNARKNAIALTIVLVIFSTASQLLGIALDSAWDDVSWSKFAIVALASAGAFLLAHEFGYFVALMHVRLTILLALAATLPIIFLSVFTLVQLSVNGWEIWTWIWLAIILTVTIGGTHKATSTLPMRRNGY</sequence>
<feature type="transmembrane region" description="Helical" evidence="1">
    <location>
        <begin position="203"/>
        <end position="221"/>
    </location>
</feature>
<name>A0A3Q9G6R5_9ACTO</name>